<dbReference type="PANTHER" id="PTHR42760:SF133">
    <property type="entry name" value="3-OXOACYL-[ACYL-CARRIER-PROTEIN] REDUCTASE"/>
    <property type="match status" value="1"/>
</dbReference>
<comment type="similarity">
    <text evidence="1">Belongs to the short-chain dehydrogenases/reductases (SDR) family.</text>
</comment>
<evidence type="ECO:0000256" key="2">
    <source>
        <dbReference type="ARBA" id="ARBA00023002"/>
    </source>
</evidence>
<name>A0A6L9S8Z6_9ACTN</name>
<dbReference type="EMBL" id="JAAGOA010000012">
    <property type="protein sequence ID" value="NEE01895.1"/>
    <property type="molecule type" value="Genomic_DNA"/>
</dbReference>
<reference evidence="4 5" key="1">
    <citation type="submission" date="2020-02" db="EMBL/GenBank/DDBJ databases">
        <authorList>
            <person name="Li X.-J."/>
            <person name="Han X.-M."/>
        </authorList>
    </citation>
    <scope>NUCLEOTIDE SEQUENCE [LARGE SCALE GENOMIC DNA]</scope>
    <source>
        <strain evidence="4 5">CCTCC AB 2017055</strain>
    </source>
</reference>
<dbReference type="PANTHER" id="PTHR42760">
    <property type="entry name" value="SHORT-CHAIN DEHYDROGENASES/REDUCTASES FAMILY MEMBER"/>
    <property type="match status" value="1"/>
</dbReference>
<dbReference type="FunFam" id="3.40.50.720:FF:000084">
    <property type="entry name" value="Short-chain dehydrogenase reductase"/>
    <property type="match status" value="1"/>
</dbReference>
<dbReference type="InterPro" id="IPR036291">
    <property type="entry name" value="NAD(P)-bd_dom_sf"/>
</dbReference>
<dbReference type="PRINTS" id="PR00081">
    <property type="entry name" value="GDHRDH"/>
</dbReference>
<gene>
    <name evidence="4" type="ORF">G1H10_17110</name>
</gene>
<dbReference type="RefSeq" id="WP_163739989.1">
    <property type="nucleotide sequence ID" value="NZ_JAAGOA010000012.1"/>
</dbReference>
<dbReference type="Gene3D" id="3.40.50.720">
    <property type="entry name" value="NAD(P)-binding Rossmann-like Domain"/>
    <property type="match status" value="1"/>
</dbReference>
<comment type="caution">
    <text evidence="4">The sequence shown here is derived from an EMBL/GenBank/DDBJ whole genome shotgun (WGS) entry which is preliminary data.</text>
</comment>
<dbReference type="InterPro" id="IPR020904">
    <property type="entry name" value="Sc_DH/Rdtase_CS"/>
</dbReference>
<proteinExistence type="inferred from homology"/>
<dbReference type="Proteomes" id="UP000475214">
    <property type="component" value="Unassembled WGS sequence"/>
</dbReference>
<protein>
    <submittedName>
        <fullName evidence="4">SDR family oxidoreductase</fullName>
    </submittedName>
</protein>
<dbReference type="Pfam" id="PF13561">
    <property type="entry name" value="adh_short_C2"/>
    <property type="match status" value="1"/>
</dbReference>
<keyword evidence="5" id="KW-1185">Reference proteome</keyword>
<accession>A0A6L9S8Z6</accession>
<dbReference type="GO" id="GO:0016616">
    <property type="term" value="F:oxidoreductase activity, acting on the CH-OH group of donors, NAD or NADP as acceptor"/>
    <property type="evidence" value="ECO:0007669"/>
    <property type="project" value="UniProtKB-ARBA"/>
</dbReference>
<feature type="domain" description="Ketoreductase" evidence="3">
    <location>
        <begin position="8"/>
        <end position="196"/>
    </location>
</feature>
<sequence length="256" mass="26558">MNGRLAGRVAIVTGASRGIGAAVARAYAAEGAAVGLACEPSPTPVELAEKLAAEIRASGGRAVAVPADLADPRAIESLVAQVRAELGPVDVVVNNAAASGSASWLELSVEEWDHVQRVNVRGSWLLARAAYPDLRAGGRGAIINVTSVMAQTGQPGKLHYTASKSALIGLTRALAREVGPDGVRVNAVMPGAIRTEHEAELSPDADAVFERVVPVQALRRRGFAEDMTGVFVFLAGDESSFMTGQVLNVDGGMVHY</sequence>
<dbReference type="InterPro" id="IPR002347">
    <property type="entry name" value="SDR_fam"/>
</dbReference>
<dbReference type="PRINTS" id="PR00080">
    <property type="entry name" value="SDRFAMILY"/>
</dbReference>
<dbReference type="SMART" id="SM00822">
    <property type="entry name" value="PKS_KR"/>
    <property type="match status" value="1"/>
</dbReference>
<evidence type="ECO:0000259" key="3">
    <source>
        <dbReference type="SMART" id="SM00822"/>
    </source>
</evidence>
<dbReference type="PROSITE" id="PS00061">
    <property type="entry name" value="ADH_SHORT"/>
    <property type="match status" value="1"/>
</dbReference>
<organism evidence="4 5">
    <name type="scientific">Phytoactinopolyspora halotolerans</name>
    <dbReference type="NCBI Taxonomy" id="1981512"/>
    <lineage>
        <taxon>Bacteria</taxon>
        <taxon>Bacillati</taxon>
        <taxon>Actinomycetota</taxon>
        <taxon>Actinomycetes</taxon>
        <taxon>Jiangellales</taxon>
        <taxon>Jiangellaceae</taxon>
        <taxon>Phytoactinopolyspora</taxon>
    </lineage>
</organism>
<evidence type="ECO:0000313" key="5">
    <source>
        <dbReference type="Proteomes" id="UP000475214"/>
    </source>
</evidence>
<keyword evidence="2" id="KW-0560">Oxidoreductase</keyword>
<dbReference type="CDD" id="cd05233">
    <property type="entry name" value="SDR_c"/>
    <property type="match status" value="1"/>
</dbReference>
<dbReference type="SUPFAM" id="SSF51735">
    <property type="entry name" value="NAD(P)-binding Rossmann-fold domains"/>
    <property type="match status" value="1"/>
</dbReference>
<dbReference type="InterPro" id="IPR057326">
    <property type="entry name" value="KR_dom"/>
</dbReference>
<evidence type="ECO:0000256" key="1">
    <source>
        <dbReference type="ARBA" id="ARBA00006484"/>
    </source>
</evidence>
<dbReference type="AlphaFoldDB" id="A0A6L9S8Z6"/>
<evidence type="ECO:0000313" key="4">
    <source>
        <dbReference type="EMBL" id="NEE01895.1"/>
    </source>
</evidence>